<gene>
    <name evidence="1" type="ORF">OJ996_22270</name>
</gene>
<dbReference type="RefSeq" id="WP_264515905.1">
    <property type="nucleotide sequence ID" value="NZ_JAPDDR010000014.1"/>
</dbReference>
<evidence type="ECO:0000313" key="2">
    <source>
        <dbReference type="Proteomes" id="UP001165653"/>
    </source>
</evidence>
<evidence type="ECO:0008006" key="3">
    <source>
        <dbReference type="Google" id="ProtNLM"/>
    </source>
</evidence>
<protein>
    <recommendedName>
        <fullName evidence="3">DUF3301 domain-containing protein</fullName>
    </recommendedName>
</protein>
<organism evidence="1 2">
    <name type="scientific">Luteolibacter rhizosphaerae</name>
    <dbReference type="NCBI Taxonomy" id="2989719"/>
    <lineage>
        <taxon>Bacteria</taxon>
        <taxon>Pseudomonadati</taxon>
        <taxon>Verrucomicrobiota</taxon>
        <taxon>Verrucomicrobiia</taxon>
        <taxon>Verrucomicrobiales</taxon>
        <taxon>Verrucomicrobiaceae</taxon>
        <taxon>Luteolibacter</taxon>
    </lineage>
</organism>
<evidence type="ECO:0000313" key="1">
    <source>
        <dbReference type="EMBL" id="MCW1916331.1"/>
    </source>
</evidence>
<reference evidence="1" key="1">
    <citation type="submission" date="2022-10" db="EMBL/GenBank/DDBJ databases">
        <title>Luteolibacter sp. GHJ8, whole genome shotgun sequencing project.</title>
        <authorList>
            <person name="Zhao G."/>
            <person name="Shen L."/>
        </authorList>
    </citation>
    <scope>NUCLEOTIDE SEQUENCE</scope>
    <source>
        <strain evidence="1">GHJ8</strain>
    </source>
</reference>
<proteinExistence type="predicted"/>
<comment type="caution">
    <text evidence="1">The sequence shown here is derived from an EMBL/GenBank/DDBJ whole genome shotgun (WGS) entry which is preliminary data.</text>
</comment>
<dbReference type="Proteomes" id="UP001165653">
    <property type="component" value="Unassembled WGS sequence"/>
</dbReference>
<dbReference type="EMBL" id="JAPDDR010000014">
    <property type="protein sequence ID" value="MCW1916331.1"/>
    <property type="molecule type" value="Genomic_DNA"/>
</dbReference>
<name>A0ABT3G8Z7_9BACT</name>
<keyword evidence="2" id="KW-1185">Reference proteome</keyword>
<accession>A0ABT3G8Z7</accession>
<sequence>MELLVLAVILAFVIPILRRARTARGMAEVQEWADRQGLRIVEITRPFWRGGPDLLHRKGDIVFKLRLAAPGGEARPAWARWRPFNYRSGEARVSVAFA</sequence>